<accession>F3NCT1</accession>
<reference evidence="2 3" key="1">
    <citation type="journal article" date="2011" name="J. Bacteriol.">
        <title>Draft genome sequence of the marine bacterium Streptomyces griseoaurantiacus M045, which produces novel manumycin-type antibiotics with a pABA core component.</title>
        <authorList>
            <person name="Li F."/>
            <person name="Jiang P."/>
            <person name="Zheng H."/>
            <person name="Wang S."/>
            <person name="Zhao G."/>
            <person name="Qin S."/>
            <person name="Liu Z."/>
        </authorList>
    </citation>
    <scope>NUCLEOTIDE SEQUENCE [LARGE SCALE GENOMIC DNA]</scope>
    <source>
        <strain evidence="2 3">M045</strain>
    </source>
</reference>
<name>F3NCT1_9ACTN</name>
<sequence length="53" mass="5528">MAPLHLLPKRGSPQIRRLLRRCAVRSCGVSGTNRARADESGSTPPVPGPGPGP</sequence>
<dbReference type="AlphaFoldDB" id="F3NCT1"/>
<keyword evidence="3" id="KW-1185">Reference proteome</keyword>
<organism evidence="2 3">
    <name type="scientific">Streptomyces griseoaurantiacus M045</name>
    <dbReference type="NCBI Taxonomy" id="996637"/>
    <lineage>
        <taxon>Bacteria</taxon>
        <taxon>Bacillati</taxon>
        <taxon>Actinomycetota</taxon>
        <taxon>Actinomycetes</taxon>
        <taxon>Kitasatosporales</taxon>
        <taxon>Streptomycetaceae</taxon>
        <taxon>Streptomyces</taxon>
        <taxon>Streptomyces aurantiacus group</taxon>
    </lineage>
</organism>
<gene>
    <name evidence="2" type="ORF">SGM_0945</name>
</gene>
<feature type="region of interest" description="Disordered" evidence="1">
    <location>
        <begin position="28"/>
        <end position="53"/>
    </location>
</feature>
<dbReference type="Proteomes" id="UP000003022">
    <property type="component" value="Unassembled WGS sequence"/>
</dbReference>
<comment type="caution">
    <text evidence="2">The sequence shown here is derived from an EMBL/GenBank/DDBJ whole genome shotgun (WGS) entry which is preliminary data.</text>
</comment>
<feature type="compositionally biased region" description="Pro residues" evidence="1">
    <location>
        <begin position="44"/>
        <end position="53"/>
    </location>
</feature>
<dbReference type="EMBL" id="AEYX01000017">
    <property type="protein sequence ID" value="EGG48778.1"/>
    <property type="molecule type" value="Genomic_DNA"/>
</dbReference>
<evidence type="ECO:0000256" key="1">
    <source>
        <dbReference type="SAM" id="MobiDB-lite"/>
    </source>
</evidence>
<evidence type="ECO:0000313" key="3">
    <source>
        <dbReference type="Proteomes" id="UP000003022"/>
    </source>
</evidence>
<protein>
    <submittedName>
        <fullName evidence="2">Uncharacterized protein</fullName>
    </submittedName>
</protein>
<evidence type="ECO:0000313" key="2">
    <source>
        <dbReference type="EMBL" id="EGG48778.1"/>
    </source>
</evidence>
<proteinExistence type="predicted"/>